<evidence type="ECO:0000313" key="2">
    <source>
        <dbReference type="EMBL" id="OOO62951.1"/>
    </source>
</evidence>
<reference evidence="2 4" key="2">
    <citation type="submission" date="2016-12" db="EMBL/GenBank/DDBJ databases">
        <title>Clostridium tepidum sp. nov., a close relative of Clostridium sporogenes and Clostridium botulinum Group I.</title>
        <authorList>
            <person name="Dobritsa A.P."/>
            <person name="Kutumbaka K."/>
            <person name="Werner K."/>
            <person name="Samadpour M."/>
        </authorList>
    </citation>
    <scope>NUCLEOTIDE SEQUENCE [LARGE SCALE GENOMIC DNA]</scope>
    <source>
        <strain evidence="2 4">PE</strain>
    </source>
</reference>
<evidence type="ECO:0000313" key="4">
    <source>
        <dbReference type="Proteomes" id="UP000190206"/>
    </source>
</evidence>
<proteinExistence type="predicted"/>
<evidence type="ECO:0000256" key="1">
    <source>
        <dbReference type="SAM" id="Phobius"/>
    </source>
</evidence>
<protein>
    <recommendedName>
        <fullName evidence="6">Bacteriocin</fullName>
    </recommendedName>
</protein>
<dbReference type="EMBL" id="MRAD01000003">
    <property type="protein sequence ID" value="OOO62951.1"/>
    <property type="molecule type" value="Genomic_DNA"/>
</dbReference>
<evidence type="ECO:0000313" key="5">
    <source>
        <dbReference type="Proteomes" id="UP000190256"/>
    </source>
</evidence>
<dbReference type="Proteomes" id="UP000190206">
    <property type="component" value="Unassembled WGS sequence"/>
</dbReference>
<reference evidence="3 5" key="1">
    <citation type="submission" date="2016-12" db="EMBL/GenBank/DDBJ databases">
        <title>Clostridium tepidum sp. nov., a close relative of Clostridium sporogenes and Clostridium botulinum Group I.</title>
        <authorList>
            <person name="Dobritsa A.P."/>
            <person name="Kutumbaka K.K."/>
            <person name="Werner K."/>
            <person name="Wiedmann M."/>
            <person name="Asmus A."/>
            <person name="Samadpour M."/>
        </authorList>
    </citation>
    <scope>NUCLEOTIDE SEQUENCE [LARGE SCALE GENOMIC DNA]</scope>
    <source>
        <strain evidence="3 5">IEH 97212</strain>
    </source>
</reference>
<accession>A0A1S9I438</accession>
<feature type="transmembrane region" description="Helical" evidence="1">
    <location>
        <begin position="33"/>
        <end position="58"/>
    </location>
</feature>
<comment type="caution">
    <text evidence="3">The sequence shown here is derived from an EMBL/GenBank/DDBJ whole genome shotgun (WGS) entry which is preliminary data.</text>
</comment>
<keyword evidence="1" id="KW-0472">Membrane</keyword>
<sequence>MVNINLNELEEINGGGKFGQCFVGGVATAFTPLAIATGALAGGVGAIASGAAVGGVAVSRMSQCLSK</sequence>
<keyword evidence="1" id="KW-1133">Transmembrane helix</keyword>
<evidence type="ECO:0000313" key="3">
    <source>
        <dbReference type="EMBL" id="OOO65046.1"/>
    </source>
</evidence>
<name>A0A1S9I438_9CLOT</name>
<dbReference type="EMBL" id="MRAE01000022">
    <property type="protein sequence ID" value="OOO65046.1"/>
    <property type="molecule type" value="Genomic_DNA"/>
</dbReference>
<gene>
    <name evidence="2" type="ORF">BS637_03810</name>
    <name evidence="3" type="ORF">BS638_09460</name>
</gene>
<keyword evidence="4" id="KW-1185">Reference proteome</keyword>
<dbReference type="RefSeq" id="WP_053818556.1">
    <property type="nucleotide sequence ID" value="NZ_JADPGM010000002.1"/>
</dbReference>
<dbReference type="AlphaFoldDB" id="A0A1S9I438"/>
<organism evidence="3 5">
    <name type="scientific">Clostridium tepidum</name>
    <dbReference type="NCBI Taxonomy" id="1962263"/>
    <lineage>
        <taxon>Bacteria</taxon>
        <taxon>Bacillati</taxon>
        <taxon>Bacillota</taxon>
        <taxon>Clostridia</taxon>
        <taxon>Eubacteriales</taxon>
        <taxon>Clostridiaceae</taxon>
        <taxon>Clostridium</taxon>
    </lineage>
</organism>
<evidence type="ECO:0008006" key="6">
    <source>
        <dbReference type="Google" id="ProtNLM"/>
    </source>
</evidence>
<keyword evidence="1" id="KW-0812">Transmembrane</keyword>
<dbReference type="STRING" id="1962263.BS637_03810"/>
<dbReference type="Proteomes" id="UP000190256">
    <property type="component" value="Unassembled WGS sequence"/>
</dbReference>